<evidence type="ECO:0000313" key="1">
    <source>
        <dbReference type="EMBL" id="GEW55702.1"/>
    </source>
</evidence>
<proteinExistence type="predicted"/>
<sequence length="188" mass="21239">MSFPNHPTSNIEDGFSSNFPDYILALPDYSPASPRNTSFESSNNSYGLVLIASPTLSLFHDDTYMKVMHGYDAIIPPKVPILPQLLCLHLECYHQYLRILSSRGNIDTNDNNYHNNTTMVTTNNRIEGRKPSGPMLPPRLRTNGILKIKGTAETKDNYLQTSLHRLTESRDEISLRSGDRNNPKFSLI</sequence>
<reference evidence="1" key="1">
    <citation type="journal article" date="2019" name="Sci. Rep.">
        <title>Draft genome of Tanacetum cinerariifolium, the natural source of mosquito coil.</title>
        <authorList>
            <person name="Yamashiro T."/>
            <person name="Shiraishi A."/>
            <person name="Satake H."/>
            <person name="Nakayama K."/>
        </authorList>
    </citation>
    <scope>NUCLEOTIDE SEQUENCE</scope>
</reference>
<accession>A0A699GVU4</accession>
<protein>
    <submittedName>
        <fullName evidence="1">Uncharacterized protein</fullName>
    </submittedName>
</protein>
<organism evidence="1">
    <name type="scientific">Tanacetum cinerariifolium</name>
    <name type="common">Dalmatian daisy</name>
    <name type="synonym">Chrysanthemum cinerariifolium</name>
    <dbReference type="NCBI Taxonomy" id="118510"/>
    <lineage>
        <taxon>Eukaryota</taxon>
        <taxon>Viridiplantae</taxon>
        <taxon>Streptophyta</taxon>
        <taxon>Embryophyta</taxon>
        <taxon>Tracheophyta</taxon>
        <taxon>Spermatophyta</taxon>
        <taxon>Magnoliopsida</taxon>
        <taxon>eudicotyledons</taxon>
        <taxon>Gunneridae</taxon>
        <taxon>Pentapetalae</taxon>
        <taxon>asterids</taxon>
        <taxon>campanulids</taxon>
        <taxon>Asterales</taxon>
        <taxon>Asteraceae</taxon>
        <taxon>Asteroideae</taxon>
        <taxon>Anthemideae</taxon>
        <taxon>Anthemidinae</taxon>
        <taxon>Tanacetum</taxon>
    </lineage>
</organism>
<dbReference type="AlphaFoldDB" id="A0A699GVU4"/>
<comment type="caution">
    <text evidence="1">The sequence shown here is derived from an EMBL/GenBank/DDBJ whole genome shotgun (WGS) entry which is preliminary data.</text>
</comment>
<gene>
    <name evidence="1" type="ORF">Tci_227678</name>
</gene>
<dbReference type="EMBL" id="BKCJ010063455">
    <property type="protein sequence ID" value="GEW55702.1"/>
    <property type="molecule type" value="Genomic_DNA"/>
</dbReference>
<name>A0A699GVU4_TANCI</name>